<dbReference type="PROSITE" id="PS50835">
    <property type="entry name" value="IG_LIKE"/>
    <property type="match status" value="3"/>
</dbReference>
<keyword evidence="3" id="KW-1015">Disulfide bond</keyword>
<dbReference type="Proteomes" id="UP000694865">
    <property type="component" value="Unplaced"/>
</dbReference>
<feature type="domain" description="Ig-like" evidence="6">
    <location>
        <begin position="46"/>
        <end position="130"/>
    </location>
</feature>
<evidence type="ECO:0000256" key="4">
    <source>
        <dbReference type="ARBA" id="ARBA00023180"/>
    </source>
</evidence>
<organism evidence="7 8">
    <name type="scientific">Saccoglossus kowalevskii</name>
    <name type="common">Acorn worm</name>
    <dbReference type="NCBI Taxonomy" id="10224"/>
    <lineage>
        <taxon>Eukaryota</taxon>
        <taxon>Metazoa</taxon>
        <taxon>Hemichordata</taxon>
        <taxon>Enteropneusta</taxon>
        <taxon>Harrimaniidae</taxon>
        <taxon>Saccoglossus</taxon>
    </lineage>
</organism>
<dbReference type="PANTHER" id="PTHR11640">
    <property type="entry name" value="NEPHRIN"/>
    <property type="match status" value="1"/>
</dbReference>
<dbReference type="SMART" id="SM00408">
    <property type="entry name" value="IGc2"/>
    <property type="match status" value="3"/>
</dbReference>
<dbReference type="InterPro" id="IPR013783">
    <property type="entry name" value="Ig-like_fold"/>
</dbReference>
<dbReference type="InterPro" id="IPR003599">
    <property type="entry name" value="Ig_sub"/>
</dbReference>
<dbReference type="PANTHER" id="PTHR11640:SF158">
    <property type="entry name" value="V-SET AND IMMUNOGLOBULIN DOMAIN-CONTAINING PROTEIN 10-LIKE 2"/>
    <property type="match status" value="1"/>
</dbReference>
<dbReference type="CDD" id="cd00096">
    <property type="entry name" value="Ig"/>
    <property type="match status" value="1"/>
</dbReference>
<proteinExistence type="predicted"/>
<feature type="domain" description="Ig-like" evidence="6">
    <location>
        <begin position="229"/>
        <end position="320"/>
    </location>
</feature>
<feature type="non-terminal residue" evidence="8">
    <location>
        <position position="1"/>
    </location>
</feature>
<dbReference type="InterPro" id="IPR051275">
    <property type="entry name" value="Cell_adhesion_signaling"/>
</dbReference>
<accession>A0ABM0MTN0</accession>
<name>A0ABM0MTN0_SACKO</name>
<keyword evidence="4" id="KW-0325">Glycoprotein</keyword>
<feature type="non-terminal residue" evidence="8">
    <location>
        <position position="326"/>
    </location>
</feature>
<evidence type="ECO:0000259" key="6">
    <source>
        <dbReference type="PROSITE" id="PS50835"/>
    </source>
</evidence>
<evidence type="ECO:0000256" key="1">
    <source>
        <dbReference type="ARBA" id="ARBA00004479"/>
    </source>
</evidence>
<feature type="domain" description="Ig-like" evidence="6">
    <location>
        <begin position="142"/>
        <end position="223"/>
    </location>
</feature>
<dbReference type="InterPro" id="IPR036179">
    <property type="entry name" value="Ig-like_dom_sf"/>
</dbReference>
<evidence type="ECO:0000313" key="7">
    <source>
        <dbReference type="Proteomes" id="UP000694865"/>
    </source>
</evidence>
<sequence>EGGYLKLDDVQVEQNGLYTCYAENVFYDDETGNAQDYLILDVQFSPDIATDLTGDIDEVNGYVIEGSNFTVECVIMNANPEVESISWSDSADNVVSTEPLVIISDVGKEQHGTYTCEARNTFWDATQGITKIDVFIDVQYSPSVTVTDETGFNVVEGNSYFAVCEVDSNPDSVITWLYPDGTETNGHQLEITNTNRNDAGTYTCTAVTTFWDGSSATDSGTMDLNVEYEGIVTLVGSEKEIDESESVNFTCTVSDSNPDPFKLELLLDGQVIEHFKDDQGITHLEYTISDSTDEDAGSYICIATQRFWNDAENDVTSNVHHLTVNV</sequence>
<keyword evidence="7" id="KW-1185">Reference proteome</keyword>
<reference evidence="8" key="1">
    <citation type="submission" date="2025-08" db="UniProtKB">
        <authorList>
            <consortium name="RefSeq"/>
        </authorList>
    </citation>
    <scope>IDENTIFICATION</scope>
    <source>
        <tissue evidence="8">Testes</tissue>
    </source>
</reference>
<evidence type="ECO:0000256" key="3">
    <source>
        <dbReference type="ARBA" id="ARBA00023157"/>
    </source>
</evidence>
<dbReference type="InterPro" id="IPR007110">
    <property type="entry name" value="Ig-like_dom"/>
</dbReference>
<dbReference type="RefSeq" id="XP_006823371.1">
    <property type="nucleotide sequence ID" value="XM_006823308.1"/>
</dbReference>
<dbReference type="SMART" id="SM00409">
    <property type="entry name" value="IG"/>
    <property type="match status" value="3"/>
</dbReference>
<evidence type="ECO:0000256" key="2">
    <source>
        <dbReference type="ARBA" id="ARBA00023136"/>
    </source>
</evidence>
<protein>
    <submittedName>
        <fullName evidence="8">Hemicentin-1-like</fullName>
    </submittedName>
</protein>
<keyword evidence="2" id="KW-0472">Membrane</keyword>
<dbReference type="InterPro" id="IPR003598">
    <property type="entry name" value="Ig_sub2"/>
</dbReference>
<keyword evidence="5" id="KW-0393">Immunoglobulin domain</keyword>
<dbReference type="Gene3D" id="2.60.40.10">
    <property type="entry name" value="Immunoglobulins"/>
    <property type="match status" value="3"/>
</dbReference>
<dbReference type="GeneID" id="102805330"/>
<gene>
    <name evidence="8" type="primary">LOC102805330</name>
</gene>
<evidence type="ECO:0000256" key="5">
    <source>
        <dbReference type="ARBA" id="ARBA00023319"/>
    </source>
</evidence>
<comment type="subcellular location">
    <subcellularLocation>
        <location evidence="1">Membrane</location>
        <topology evidence="1">Single-pass type I membrane protein</topology>
    </subcellularLocation>
</comment>
<evidence type="ECO:0000313" key="8">
    <source>
        <dbReference type="RefSeq" id="XP_006823371.1"/>
    </source>
</evidence>
<dbReference type="Pfam" id="PF13927">
    <property type="entry name" value="Ig_3"/>
    <property type="match status" value="3"/>
</dbReference>
<dbReference type="SUPFAM" id="SSF48726">
    <property type="entry name" value="Immunoglobulin"/>
    <property type="match status" value="3"/>
</dbReference>